<dbReference type="AlphaFoldDB" id="A0A1F5AFK2"/>
<proteinExistence type="predicted"/>
<evidence type="ECO:0000313" key="2">
    <source>
        <dbReference type="EMBL" id="OGD16724.1"/>
    </source>
</evidence>
<dbReference type="STRING" id="1797291.A2V47_06955"/>
<evidence type="ECO:0000313" key="3">
    <source>
        <dbReference type="Proteomes" id="UP000177701"/>
    </source>
</evidence>
<gene>
    <name evidence="2" type="ORF">A2V47_06955</name>
</gene>
<organism evidence="2 3">
    <name type="scientific">Candidatus Sediminicultor quintus</name>
    <dbReference type="NCBI Taxonomy" id="1797291"/>
    <lineage>
        <taxon>Bacteria</taxon>
        <taxon>Pseudomonadati</taxon>
        <taxon>Atribacterota</taxon>
        <taxon>Candidatus Phoenicimicrobiia</taxon>
        <taxon>Candidatus Pheonicimicrobiales</taxon>
        <taxon>Candidatus Phoenicimicrobiaceae</taxon>
        <taxon>Candidatus Sediminicultor</taxon>
    </lineage>
</organism>
<comment type="caution">
    <text evidence="2">The sequence shown here is derived from an EMBL/GenBank/DDBJ whole genome shotgun (WGS) entry which is preliminary data.</text>
</comment>
<dbReference type="InterPro" id="IPR008490">
    <property type="entry name" value="Transposase_InsH_N"/>
</dbReference>
<accession>A0A1F5AFK2</accession>
<dbReference type="EMBL" id="MEYH01000026">
    <property type="protein sequence ID" value="OGD16724.1"/>
    <property type="molecule type" value="Genomic_DNA"/>
</dbReference>
<feature type="domain" description="Transposase InsH N-terminal" evidence="1">
    <location>
        <begin position="27"/>
        <end position="122"/>
    </location>
</feature>
<reference evidence="2 3" key="1">
    <citation type="journal article" date="2016" name="Nat. Commun.">
        <title>Thousands of microbial genomes shed light on interconnected biogeochemical processes in an aquifer system.</title>
        <authorList>
            <person name="Anantharaman K."/>
            <person name="Brown C.T."/>
            <person name="Hug L.A."/>
            <person name="Sharon I."/>
            <person name="Castelle C.J."/>
            <person name="Probst A.J."/>
            <person name="Thomas B.C."/>
            <person name="Singh A."/>
            <person name="Wilkins M.J."/>
            <person name="Karaoz U."/>
            <person name="Brodie E.L."/>
            <person name="Williams K.H."/>
            <person name="Hubbard S.S."/>
            <person name="Banfield J.F."/>
        </authorList>
    </citation>
    <scope>NUCLEOTIDE SEQUENCE [LARGE SCALE GENOMIC DNA]</scope>
</reference>
<sequence length="225" mass="25729">MFKINFGAIILMKKAKSRQLSFIIYEASQKIKKDDPLKIIFESIDWSFIYPIIKDKYATGRELVYDPVSLFKAQLLIWLGEVKSNRRLAESLLFDSRFCVFCGFDNFLKTPAHSTFSHFRKRIGKDIYYKILHRLIAQTVVAAVINKINISSNIVHIIIHSNNGKNKSCNCGGSKCKYNKKQKSSKDKTNIKLITKNFVALGFKAKMAIDASTKLPLEVILTPKE</sequence>
<dbReference type="Proteomes" id="UP000177701">
    <property type="component" value="Unassembled WGS sequence"/>
</dbReference>
<evidence type="ECO:0000259" key="1">
    <source>
        <dbReference type="Pfam" id="PF05598"/>
    </source>
</evidence>
<dbReference type="Pfam" id="PF05598">
    <property type="entry name" value="DUF772"/>
    <property type="match status" value="1"/>
</dbReference>
<protein>
    <recommendedName>
        <fullName evidence="1">Transposase InsH N-terminal domain-containing protein</fullName>
    </recommendedName>
</protein>
<name>A0A1F5AFK2_9BACT</name>